<name>A0ABR0LN92_9PEZI</name>
<dbReference type="Pfam" id="PF13391">
    <property type="entry name" value="HNH_2"/>
    <property type="match status" value="1"/>
</dbReference>
<evidence type="ECO:0000313" key="4">
    <source>
        <dbReference type="Proteomes" id="UP001357485"/>
    </source>
</evidence>
<dbReference type="InterPro" id="IPR003615">
    <property type="entry name" value="HNH_nuc"/>
</dbReference>
<feature type="compositionally biased region" description="Low complexity" evidence="1">
    <location>
        <begin position="402"/>
        <end position="411"/>
    </location>
</feature>
<organism evidence="3 4">
    <name type="scientific">Cryomyces antarcticus</name>
    <dbReference type="NCBI Taxonomy" id="329879"/>
    <lineage>
        <taxon>Eukaryota</taxon>
        <taxon>Fungi</taxon>
        <taxon>Dikarya</taxon>
        <taxon>Ascomycota</taxon>
        <taxon>Pezizomycotina</taxon>
        <taxon>Dothideomycetes</taxon>
        <taxon>Dothideomycetes incertae sedis</taxon>
        <taxon>Cryomyces</taxon>
    </lineage>
</organism>
<feature type="region of interest" description="Disordered" evidence="1">
    <location>
        <begin position="327"/>
        <end position="417"/>
    </location>
</feature>
<feature type="non-terminal residue" evidence="3">
    <location>
        <position position="461"/>
    </location>
</feature>
<feature type="compositionally biased region" description="Polar residues" evidence="1">
    <location>
        <begin position="370"/>
        <end position="382"/>
    </location>
</feature>
<accession>A0ABR0LN92</accession>
<dbReference type="EMBL" id="JAVRRA010016964">
    <property type="protein sequence ID" value="KAK5200958.1"/>
    <property type="molecule type" value="Genomic_DNA"/>
</dbReference>
<sequence>MLAAHGGEKTAVVIREAVPAQPALPPSSFSGERDNTITFKHPGYPDQFGQNILLTLFAFDHPTGGLHFGTAHLACAIIACNAWNGYFTRTRDGPRLELGYDDLLVDRVLYFHVPTDIDKYPVYPNFDNWAFPHDDLPPQWPSAVRSEGEGDDDLKAPPSSSTLTAAMLRRDRACIVSKQGDCVEKGHLCPRSEVKWFHLNGMSQYNLNRQLTQDAVVDDITNVVALRSDIHTTFDERKFVIVLKKGQWVVHFTDLTNDLGRLYHNTPLGLHQDVSSKCILLRFAWAIFPSVMEFLATGAGRVVRMRITVNDEIKEVIRKVGSEEARRMFAMTRGRSTSPKKRKGDSATDGPSDAGARPLGRSKRRRTMPATPSSKVSYSQAASRPLSKIQSLPHTPPKTLDKPLPTDLTDTNNGFRGNLDRNHARDLQQLKRLWILRERPSDPSLYCCDYNAAEAAAKAGI</sequence>
<feature type="region of interest" description="Disordered" evidence="1">
    <location>
        <begin position="140"/>
        <end position="160"/>
    </location>
</feature>
<gene>
    <name evidence="3" type="ORF">LTR16_004295</name>
</gene>
<evidence type="ECO:0000256" key="1">
    <source>
        <dbReference type="SAM" id="MobiDB-lite"/>
    </source>
</evidence>
<feature type="domain" description="HNH nuclease" evidence="2">
    <location>
        <begin position="174"/>
        <end position="242"/>
    </location>
</feature>
<evidence type="ECO:0000259" key="2">
    <source>
        <dbReference type="Pfam" id="PF13391"/>
    </source>
</evidence>
<evidence type="ECO:0000313" key="3">
    <source>
        <dbReference type="EMBL" id="KAK5200958.1"/>
    </source>
</evidence>
<comment type="caution">
    <text evidence="3">The sequence shown here is derived from an EMBL/GenBank/DDBJ whole genome shotgun (WGS) entry which is preliminary data.</text>
</comment>
<dbReference type="Proteomes" id="UP001357485">
    <property type="component" value="Unassembled WGS sequence"/>
</dbReference>
<proteinExistence type="predicted"/>
<protein>
    <recommendedName>
        <fullName evidence="2">HNH nuclease domain-containing protein</fullName>
    </recommendedName>
</protein>
<reference evidence="3 4" key="1">
    <citation type="submission" date="2023-08" db="EMBL/GenBank/DDBJ databases">
        <title>Black Yeasts Isolated from many extreme environments.</title>
        <authorList>
            <person name="Coleine C."/>
            <person name="Stajich J.E."/>
            <person name="Selbmann L."/>
        </authorList>
    </citation>
    <scope>NUCLEOTIDE SEQUENCE [LARGE SCALE GENOMIC DNA]</scope>
    <source>
        <strain evidence="3 4">CCFEE 536</strain>
    </source>
</reference>
<keyword evidence="4" id="KW-1185">Reference proteome</keyword>